<keyword evidence="1" id="KW-0472">Membrane</keyword>
<keyword evidence="1" id="KW-0812">Transmembrane</keyword>
<dbReference type="Proteomes" id="UP000614996">
    <property type="component" value="Unassembled WGS sequence"/>
</dbReference>
<name>A0A8J4EHF4_9ACTN</name>
<organism evidence="2 3">
    <name type="scientific">Actinocatenispora comari</name>
    <dbReference type="NCBI Taxonomy" id="2807577"/>
    <lineage>
        <taxon>Bacteria</taxon>
        <taxon>Bacillati</taxon>
        <taxon>Actinomycetota</taxon>
        <taxon>Actinomycetes</taxon>
        <taxon>Micromonosporales</taxon>
        <taxon>Micromonosporaceae</taxon>
        <taxon>Actinocatenispora</taxon>
    </lineage>
</organism>
<evidence type="ECO:0000256" key="1">
    <source>
        <dbReference type="SAM" id="Phobius"/>
    </source>
</evidence>
<protein>
    <submittedName>
        <fullName evidence="2">Uncharacterized protein</fullName>
    </submittedName>
</protein>
<evidence type="ECO:0000313" key="2">
    <source>
        <dbReference type="EMBL" id="GIL24952.1"/>
    </source>
</evidence>
<sequence>MVGSVSRRRASAYRCGPLRARGSYHAAMDEGVPVLVHAMDPYRRVARRPASYWLSVDDGAPTALPFGGPCRLTLPRGRHELRFVYTIPYQHDAGCRILIDTAAGPPVVLYYSAPFSRYQPGVVGFQPDPRAQRTGRGLRAANRVVLIVSGALALLVIVAVLGFLLQLG</sequence>
<dbReference type="AlphaFoldDB" id="A0A8J4EHF4"/>
<feature type="transmembrane region" description="Helical" evidence="1">
    <location>
        <begin position="144"/>
        <end position="165"/>
    </location>
</feature>
<evidence type="ECO:0000313" key="3">
    <source>
        <dbReference type="Proteomes" id="UP000614996"/>
    </source>
</evidence>
<keyword evidence="1" id="KW-1133">Transmembrane helix</keyword>
<comment type="caution">
    <text evidence="2">The sequence shown here is derived from an EMBL/GenBank/DDBJ whole genome shotgun (WGS) entry which is preliminary data.</text>
</comment>
<dbReference type="EMBL" id="BOPO01000002">
    <property type="protein sequence ID" value="GIL24952.1"/>
    <property type="molecule type" value="Genomic_DNA"/>
</dbReference>
<accession>A0A8J4EHF4</accession>
<gene>
    <name evidence="2" type="ORF">NUM_02070</name>
</gene>
<reference evidence="3" key="1">
    <citation type="journal article" date="2021" name="Int. J. Syst. Evol. Microbiol.">
        <title>Actinocatenispora comari sp. nov., an endophytic actinomycete isolated from aerial parts of Comarum salesowianum.</title>
        <authorList>
            <person name="Oyunbileg N."/>
            <person name="Iizaka Y."/>
            <person name="Hamada M."/>
            <person name="Davaapurev B.O."/>
            <person name="Fukumoto A."/>
            <person name="Tsetseg B."/>
            <person name="Kato F."/>
            <person name="Tamura T."/>
            <person name="Batkhuu J."/>
            <person name="Anzai Y."/>
        </authorList>
    </citation>
    <scope>NUCLEOTIDE SEQUENCE [LARGE SCALE GENOMIC DNA]</scope>
    <source>
        <strain evidence="3">NUM-2625</strain>
    </source>
</reference>
<proteinExistence type="predicted"/>
<keyword evidence="3" id="KW-1185">Reference proteome</keyword>